<gene>
    <name evidence="2" type="ORF">FLACOL_00858</name>
</gene>
<evidence type="ECO:0000313" key="2">
    <source>
        <dbReference type="EMBL" id="SPE76869.1"/>
    </source>
</evidence>
<protein>
    <submittedName>
        <fullName evidence="2">Uncharacterized protein</fullName>
    </submittedName>
</protein>
<name>A0A2N9P966_9FLAO</name>
<feature type="transmembrane region" description="Helical" evidence="1">
    <location>
        <begin position="72"/>
        <end position="93"/>
    </location>
</feature>
<feature type="transmembrane region" description="Helical" evidence="1">
    <location>
        <begin position="211"/>
        <end position="232"/>
    </location>
</feature>
<accession>A0A2N9P966</accession>
<evidence type="ECO:0000256" key="1">
    <source>
        <dbReference type="SAM" id="Phobius"/>
    </source>
</evidence>
<keyword evidence="1" id="KW-0812">Transmembrane</keyword>
<proteinExistence type="predicted"/>
<reference evidence="2 3" key="1">
    <citation type="submission" date="2018-02" db="EMBL/GenBank/DDBJ databases">
        <authorList>
            <person name="Cohen D.B."/>
            <person name="Kent A.D."/>
        </authorList>
    </citation>
    <scope>NUCLEOTIDE SEQUENCE [LARGE SCALE GENOMIC DNA]</scope>
    <source>
        <strain evidence="2">CIP109753</strain>
    </source>
</reference>
<feature type="transmembrane region" description="Helical" evidence="1">
    <location>
        <begin position="39"/>
        <end position="60"/>
    </location>
</feature>
<keyword evidence="1" id="KW-0472">Membrane</keyword>
<keyword evidence="1" id="KW-1133">Transmembrane helix</keyword>
<organism evidence="2 3">
    <name type="scientific">Flavobacterium columnare</name>
    <dbReference type="NCBI Taxonomy" id="996"/>
    <lineage>
        <taxon>Bacteria</taxon>
        <taxon>Pseudomonadati</taxon>
        <taxon>Bacteroidota</taxon>
        <taxon>Flavobacteriia</taxon>
        <taxon>Flavobacteriales</taxon>
        <taxon>Flavobacteriaceae</taxon>
        <taxon>Flavobacterium</taxon>
    </lineage>
</organism>
<dbReference type="AlphaFoldDB" id="A0A2N9P966"/>
<feature type="transmembrane region" description="Helical" evidence="1">
    <location>
        <begin position="172"/>
        <end position="191"/>
    </location>
</feature>
<sequence>MIIILLTCSILYSLSIFIDVLTYHLKLNLRDDINMRYVFSIINIFQFSARGFVLLYAPLMAYLSENIRDQDLVWWATLLCQVVVIIFLVPTFICKYTLTLSYKVFNIINTIVGKKHLIQFHKPNIQHYSLEDIFFSLRSNIMFFLFSFISGIVFSFSTTFIYYFSFFYKNNILMMSSVSQFLNMFGAMSILLKIDPIIMKAIDRNEGLLEIYLLTLSRILGHIFLVIILLVVMK</sequence>
<evidence type="ECO:0000313" key="3">
    <source>
        <dbReference type="Proteomes" id="UP000238180"/>
    </source>
</evidence>
<dbReference type="Proteomes" id="UP000238180">
    <property type="component" value="Unassembled WGS sequence"/>
</dbReference>
<feature type="transmembrane region" description="Helical" evidence="1">
    <location>
        <begin position="141"/>
        <end position="165"/>
    </location>
</feature>
<dbReference type="EMBL" id="OLKH01000074">
    <property type="protein sequence ID" value="SPE76869.1"/>
    <property type="molecule type" value="Genomic_DNA"/>
</dbReference>